<accession>A0ABZ1X4F4</accession>
<keyword evidence="3" id="KW-1185">Reference proteome</keyword>
<dbReference type="InterPro" id="IPR012767">
    <property type="entry name" value="Trehalose_TreY"/>
</dbReference>
<feature type="domain" description="Glycosyl hydrolase family 13 catalytic" evidence="1">
    <location>
        <begin position="11"/>
        <end position="684"/>
    </location>
</feature>
<dbReference type="PANTHER" id="PTHR10357:SF216">
    <property type="entry name" value="MALTOOLIGOSYL TREHALOSE SYNTHASE-RELATED"/>
    <property type="match status" value="1"/>
</dbReference>
<dbReference type="Gene3D" id="3.20.20.80">
    <property type="entry name" value="Glycosidases"/>
    <property type="match status" value="2"/>
</dbReference>
<dbReference type="PANTHER" id="PTHR10357">
    <property type="entry name" value="ALPHA-AMYLASE FAMILY MEMBER"/>
    <property type="match status" value="1"/>
</dbReference>
<proteinExistence type="predicted"/>
<dbReference type="RefSeq" id="WP_329268684.1">
    <property type="nucleotide sequence ID" value="NZ_CP109011.1"/>
</dbReference>
<evidence type="ECO:0000259" key="1">
    <source>
        <dbReference type="SMART" id="SM00642"/>
    </source>
</evidence>
<dbReference type="InterPro" id="IPR017853">
    <property type="entry name" value="GH"/>
</dbReference>
<evidence type="ECO:0000313" key="3">
    <source>
        <dbReference type="Proteomes" id="UP001432168"/>
    </source>
</evidence>
<protein>
    <submittedName>
        <fullName evidence="2">Malto-oligosyltrehalose synthase</fullName>
    </submittedName>
</protein>
<dbReference type="Proteomes" id="UP001432168">
    <property type="component" value="Chromosome"/>
</dbReference>
<dbReference type="NCBIfam" id="TIGR02401">
    <property type="entry name" value="trehalose_TreY"/>
    <property type="match status" value="1"/>
</dbReference>
<dbReference type="EMBL" id="CP109011">
    <property type="protein sequence ID" value="WUT46985.1"/>
    <property type="molecule type" value="Genomic_DNA"/>
</dbReference>
<name>A0ABZ1X4F4_9ACTN</name>
<dbReference type="InterPro" id="IPR006047">
    <property type="entry name" value="GH13_cat_dom"/>
</dbReference>
<dbReference type="InterPro" id="IPR013797">
    <property type="entry name" value="Maltooligo_trehalose_synth_4"/>
</dbReference>
<gene>
    <name evidence="2" type="primary">treY</name>
    <name evidence="2" type="ORF">OG929_33840</name>
</gene>
<dbReference type="SUPFAM" id="SSF51445">
    <property type="entry name" value="(Trans)glycosidases"/>
    <property type="match status" value="1"/>
</dbReference>
<dbReference type="Gene3D" id="1.10.10.470">
    <property type="entry name" value="Maltooligosyl trehalose synthase, domain 4"/>
    <property type="match status" value="1"/>
</dbReference>
<dbReference type="Pfam" id="PF00128">
    <property type="entry name" value="Alpha-amylase"/>
    <property type="match status" value="1"/>
</dbReference>
<organism evidence="2 3">
    <name type="scientific">Streptomyces pseudovenezuelae</name>
    <dbReference type="NCBI Taxonomy" id="67350"/>
    <lineage>
        <taxon>Bacteria</taxon>
        <taxon>Bacillati</taxon>
        <taxon>Actinomycetota</taxon>
        <taxon>Actinomycetes</taxon>
        <taxon>Kitasatosporales</taxon>
        <taxon>Streptomycetaceae</taxon>
        <taxon>Streptomyces</taxon>
        <taxon>Streptomyces aurantiacus group</taxon>
    </lineage>
</organism>
<dbReference type="SMART" id="SM00642">
    <property type="entry name" value="Aamy"/>
    <property type="match status" value="1"/>
</dbReference>
<evidence type="ECO:0000313" key="2">
    <source>
        <dbReference type="EMBL" id="WUT46985.1"/>
    </source>
</evidence>
<reference evidence="2" key="1">
    <citation type="submission" date="2022-10" db="EMBL/GenBank/DDBJ databases">
        <title>The complete genomes of actinobacterial strains from the NBC collection.</title>
        <authorList>
            <person name="Joergensen T.S."/>
            <person name="Alvarez Arevalo M."/>
            <person name="Sterndorff E.B."/>
            <person name="Faurdal D."/>
            <person name="Vuksanovic O."/>
            <person name="Mourched A.-S."/>
            <person name="Charusanti P."/>
            <person name="Shaw S."/>
            <person name="Blin K."/>
            <person name="Weber T."/>
        </authorList>
    </citation>
    <scope>NUCLEOTIDE SEQUENCE</scope>
    <source>
        <strain evidence="2">NBC_00686</strain>
    </source>
</reference>
<dbReference type="Gene3D" id="3.30.1590.10">
    <property type="entry name" value="Maltooligosyl trehalose synthase, domain 2"/>
    <property type="match status" value="1"/>
</dbReference>
<dbReference type="CDD" id="cd11336">
    <property type="entry name" value="AmyAc_MTSase"/>
    <property type="match status" value="1"/>
</dbReference>
<sequence length="784" mass="85626">MTPERPDPSVPTATYRLQLQREFPFAAAAAAVPYLASLGVSHLHLSPVLESVPGSTHGYDVVDHARVREELGGEAGLRALSRTAREHGLGLVADIVPNHMAMAPRHNHALWEVLREGPKSPYARWFDVDWEAQGGQVLLPVLGHPVGEELGNLTVDGEVLRYYDHVFPLREGTGELPLPQLLDAQWYRPVWWRLARTELNYRRFFSISELIGVRVEDPEVFEATHAKILQLLHEGVLDGLRIDHPDGLADPDAYLQRLHEATGGRWTVVEKILADGERLPASWPVAGTTGYDALRHIDGLFTDPAGFGELLGQYRRFAAPQTDRGGDWGATARRAAYKVITHELATETDRLTRVAARVCAASPEPALRDRAPWALRTALQELLVRMEVYRPYGSSDAARVVTEEAAAEARLAFVVPEEAGAVDVVRDLVLGRAGDGPDQVEFRTRFAQTASALRAKSVEDTAFYRYVPLLSATEVGGNPGSPAVAPEEFHAYCTRVQRDWPLTGTVVSTHDTKRSADVRAALAVLTECPGWWADTLAEVTRTGEGVPDAQLAWAAWQTVFGLGPAAPERVREALLKHVREAGLYTSWTEQEPAYEEAVAEFVTAGPCGAQGERVAALRTRLDPHIRANKLGAALVQLTMPGVPDVYQGTESRYLALVDPDNRRPVRFPPEDAGDKGALTAAALRLRRRRPDVFGDAATYTPLAAEGPSAAHCVAFARSGEVVTAVTRLSLRLAEAGGWGETVLPLPPGVWRDVLVPEREFSGHARMAELLGESPVALLERVAAD</sequence>